<keyword evidence="6" id="KW-0539">Nucleus</keyword>
<accession>N4WM71</accession>
<organism evidence="8 9">
    <name type="scientific">Cochliobolus heterostrophus (strain C4 / ATCC 48331 / race T)</name>
    <name type="common">Southern corn leaf blight fungus</name>
    <name type="synonym">Bipolaris maydis</name>
    <dbReference type="NCBI Taxonomy" id="665024"/>
    <lineage>
        <taxon>Eukaryota</taxon>
        <taxon>Fungi</taxon>
        <taxon>Dikarya</taxon>
        <taxon>Ascomycota</taxon>
        <taxon>Pezizomycotina</taxon>
        <taxon>Dothideomycetes</taxon>
        <taxon>Pleosporomycetidae</taxon>
        <taxon>Pleosporales</taxon>
        <taxon>Pleosporineae</taxon>
        <taxon>Pleosporaceae</taxon>
        <taxon>Bipolaris</taxon>
    </lineage>
</organism>
<evidence type="ECO:0000256" key="1">
    <source>
        <dbReference type="ARBA" id="ARBA00022723"/>
    </source>
</evidence>
<proteinExistence type="predicted"/>
<dbReference type="HOGENOM" id="CLU_032417_0_0_1"/>
<dbReference type="GO" id="GO:0008270">
    <property type="term" value="F:zinc ion binding"/>
    <property type="evidence" value="ECO:0007669"/>
    <property type="project" value="InterPro"/>
</dbReference>
<dbReference type="RefSeq" id="XP_014074369.1">
    <property type="nucleotide sequence ID" value="XM_014218894.1"/>
</dbReference>
<keyword evidence="1" id="KW-0479">Metal-binding</keyword>
<evidence type="ECO:0000256" key="2">
    <source>
        <dbReference type="ARBA" id="ARBA00022833"/>
    </source>
</evidence>
<dbReference type="InterPro" id="IPR036864">
    <property type="entry name" value="Zn2-C6_fun-type_DNA-bd_sf"/>
</dbReference>
<reference evidence="9" key="2">
    <citation type="journal article" date="2013" name="PLoS Genet.">
        <title>Comparative genome structure, secondary metabolite, and effector coding capacity across Cochliobolus pathogens.</title>
        <authorList>
            <person name="Condon B.J."/>
            <person name="Leng Y."/>
            <person name="Wu D."/>
            <person name="Bushley K.E."/>
            <person name="Ohm R.A."/>
            <person name="Otillar R."/>
            <person name="Martin J."/>
            <person name="Schackwitz W."/>
            <person name="Grimwood J."/>
            <person name="MohdZainudin N."/>
            <person name="Xue C."/>
            <person name="Wang R."/>
            <person name="Manning V.A."/>
            <person name="Dhillon B."/>
            <person name="Tu Z.J."/>
            <person name="Steffenson B.J."/>
            <person name="Salamov A."/>
            <person name="Sun H."/>
            <person name="Lowry S."/>
            <person name="LaButti K."/>
            <person name="Han J."/>
            <person name="Copeland A."/>
            <person name="Lindquist E."/>
            <person name="Barry K."/>
            <person name="Schmutz J."/>
            <person name="Baker S.E."/>
            <person name="Ciuffetti L.M."/>
            <person name="Grigoriev I.V."/>
            <person name="Zhong S."/>
            <person name="Turgeon B.G."/>
        </authorList>
    </citation>
    <scope>NUCLEOTIDE SEQUENCE [LARGE SCALE GENOMIC DNA]</scope>
    <source>
        <strain evidence="9">C4 / ATCC 48331 / race T</strain>
    </source>
</reference>
<dbReference type="EMBL" id="KB733474">
    <property type="protein sequence ID" value="ENI00460.1"/>
    <property type="molecule type" value="Genomic_DNA"/>
</dbReference>
<keyword evidence="4" id="KW-0238">DNA-binding</keyword>
<dbReference type="PANTHER" id="PTHR36206:SF4">
    <property type="entry name" value="HYPOTHETICAL CONSERVED PROTEIN (EUROFUNG)-RELATED"/>
    <property type="match status" value="1"/>
</dbReference>
<evidence type="ECO:0000256" key="3">
    <source>
        <dbReference type="ARBA" id="ARBA00023015"/>
    </source>
</evidence>
<dbReference type="GO" id="GO:0000981">
    <property type="term" value="F:DNA-binding transcription factor activity, RNA polymerase II-specific"/>
    <property type="evidence" value="ECO:0007669"/>
    <property type="project" value="InterPro"/>
</dbReference>
<dbReference type="Pfam" id="PF00172">
    <property type="entry name" value="Zn_clus"/>
    <property type="match status" value="1"/>
</dbReference>
<evidence type="ECO:0000256" key="4">
    <source>
        <dbReference type="ARBA" id="ARBA00023125"/>
    </source>
</evidence>
<dbReference type="GO" id="GO:0003677">
    <property type="term" value="F:DNA binding"/>
    <property type="evidence" value="ECO:0007669"/>
    <property type="project" value="UniProtKB-KW"/>
</dbReference>
<protein>
    <recommendedName>
        <fullName evidence="7">Zn(2)-C6 fungal-type domain-containing protein</fullName>
    </recommendedName>
</protein>
<feature type="domain" description="Zn(2)-C6 fungal-type" evidence="7">
    <location>
        <begin position="50"/>
        <end position="78"/>
    </location>
</feature>
<evidence type="ECO:0000256" key="5">
    <source>
        <dbReference type="ARBA" id="ARBA00023163"/>
    </source>
</evidence>
<dbReference type="PROSITE" id="PS50048">
    <property type="entry name" value="ZN2_CY6_FUNGAL_2"/>
    <property type="match status" value="1"/>
</dbReference>
<gene>
    <name evidence="8" type="ORF">COCC4DRAFT_150552</name>
</gene>
<evidence type="ECO:0000313" key="8">
    <source>
        <dbReference type="EMBL" id="ENI00460.1"/>
    </source>
</evidence>
<evidence type="ECO:0000256" key="6">
    <source>
        <dbReference type="ARBA" id="ARBA00023242"/>
    </source>
</evidence>
<sequence>MAISRASNVPPSALTILRTLVPKPPENLSVRDYGTNRRKTRASNPKVRTGCKTCKIRRLKCDETRPVCQRCEKARVACDGYSSTNQQTLVAKSKPNTVPASTFGLPSKATHGLLLPYLHPGSNPSVGRFTGDEVSHFDFFRHKLTMDFSGYSYSDFWSRVVPCEAITNDCARYAVLAIAALSQGISTSLASSLKSNKLSALFPWTAKSIVNSHHQTALRHYVKALSMFRKQVHVAAEIHSPRAVFIMTYLFITFELLQGNMEMVDRLLNSSIQLLKGTLKQYRQHTLPRHNGTRYRAEDDVDDIEHILSFLSIMGAVTPFLKTQRANIGLWDTTAIDKVPDLESRSTKQLQTYWGQFFSRTLAFTQQAFTIVTETRATGVDLTLRNVLDVGLARATMTSDNRAKMAIQLMQLHHLMISIIVKCCLDHTDMIWDEYDHEFLVLVERCLAFAAETRPGYHALFTLSMGILSTLGPAISKCRNHNIRMKALEISRRMPWREGTWDAEAEIYGRIGAVLLEERGRNSDGFISPENRWTWVEGDWNLERNTLIGKYVRSIPDQSGDLVLTSLEVSLDAWHDVCADICCPVDHAAGCGVLNSVN</sequence>
<dbReference type="InterPro" id="IPR001138">
    <property type="entry name" value="Zn2Cys6_DnaBD"/>
</dbReference>
<keyword evidence="5" id="KW-0804">Transcription</keyword>
<dbReference type="OrthoDB" id="2593732at2759"/>
<evidence type="ECO:0000259" key="7">
    <source>
        <dbReference type="PROSITE" id="PS50048"/>
    </source>
</evidence>
<evidence type="ECO:0000313" key="9">
    <source>
        <dbReference type="Proteomes" id="UP000012338"/>
    </source>
</evidence>
<dbReference type="InterPro" id="IPR052360">
    <property type="entry name" value="Transcr_Regulatory_Proteins"/>
</dbReference>
<dbReference type="Proteomes" id="UP000012338">
    <property type="component" value="Unassembled WGS sequence"/>
</dbReference>
<dbReference type="GeneID" id="25838867"/>
<dbReference type="AlphaFoldDB" id="N4WM71"/>
<name>N4WM71_COCH4</name>
<keyword evidence="3" id="KW-0805">Transcription regulation</keyword>
<keyword evidence="2" id="KW-0862">Zinc</keyword>
<dbReference type="CDD" id="cd00067">
    <property type="entry name" value="GAL4"/>
    <property type="match status" value="1"/>
</dbReference>
<dbReference type="SMART" id="SM00066">
    <property type="entry name" value="GAL4"/>
    <property type="match status" value="1"/>
</dbReference>
<dbReference type="SUPFAM" id="SSF57701">
    <property type="entry name" value="Zn2/Cys6 DNA-binding domain"/>
    <property type="match status" value="1"/>
</dbReference>
<dbReference type="Gene3D" id="4.10.240.10">
    <property type="entry name" value="Zn(2)-C6 fungal-type DNA-binding domain"/>
    <property type="match status" value="1"/>
</dbReference>
<keyword evidence="9" id="KW-1185">Reference proteome</keyword>
<reference evidence="8 9" key="1">
    <citation type="journal article" date="2012" name="PLoS Pathog.">
        <title>Diverse lifestyles and strategies of plant pathogenesis encoded in the genomes of eighteen Dothideomycetes fungi.</title>
        <authorList>
            <person name="Ohm R.A."/>
            <person name="Feau N."/>
            <person name="Henrissat B."/>
            <person name="Schoch C.L."/>
            <person name="Horwitz B.A."/>
            <person name="Barry K.W."/>
            <person name="Condon B.J."/>
            <person name="Copeland A.C."/>
            <person name="Dhillon B."/>
            <person name="Glaser F."/>
            <person name="Hesse C.N."/>
            <person name="Kosti I."/>
            <person name="LaButti K."/>
            <person name="Lindquist E.A."/>
            <person name="Lucas S."/>
            <person name="Salamov A.A."/>
            <person name="Bradshaw R.E."/>
            <person name="Ciuffetti L."/>
            <person name="Hamelin R.C."/>
            <person name="Kema G.H.J."/>
            <person name="Lawrence C."/>
            <person name="Scott J.A."/>
            <person name="Spatafora J.W."/>
            <person name="Turgeon B.G."/>
            <person name="de Wit P.J.G.M."/>
            <person name="Zhong S."/>
            <person name="Goodwin S.B."/>
            <person name="Grigoriev I.V."/>
        </authorList>
    </citation>
    <scope>NUCLEOTIDE SEQUENCE [LARGE SCALE GENOMIC DNA]</scope>
    <source>
        <strain evidence="9">C4 / ATCC 48331 / race T</strain>
    </source>
</reference>
<dbReference type="PROSITE" id="PS00463">
    <property type="entry name" value="ZN2_CY6_FUNGAL_1"/>
    <property type="match status" value="1"/>
</dbReference>
<dbReference type="PANTHER" id="PTHR36206">
    <property type="entry name" value="ASPERCRYPTIN BIOSYNTHESIS CLUSTER-SPECIFIC TRANSCRIPTION REGULATOR ATNN-RELATED"/>
    <property type="match status" value="1"/>
</dbReference>